<dbReference type="EMBL" id="JASMQC010000003">
    <property type="protein sequence ID" value="KAK1946226.1"/>
    <property type="molecule type" value="Genomic_DNA"/>
</dbReference>
<evidence type="ECO:0000313" key="2">
    <source>
        <dbReference type="Proteomes" id="UP001259832"/>
    </source>
</evidence>
<name>A0AAD9GX53_9STRA</name>
<protein>
    <submittedName>
        <fullName evidence="1">Uncharacterized protein</fullName>
    </submittedName>
</protein>
<keyword evidence="2" id="KW-1185">Reference proteome</keyword>
<dbReference type="Proteomes" id="UP001259832">
    <property type="component" value="Unassembled WGS sequence"/>
</dbReference>
<gene>
    <name evidence="1" type="ORF">P3T76_001779</name>
</gene>
<organism evidence="1 2">
    <name type="scientific">Phytophthora citrophthora</name>
    <dbReference type="NCBI Taxonomy" id="4793"/>
    <lineage>
        <taxon>Eukaryota</taxon>
        <taxon>Sar</taxon>
        <taxon>Stramenopiles</taxon>
        <taxon>Oomycota</taxon>
        <taxon>Peronosporomycetes</taxon>
        <taxon>Peronosporales</taxon>
        <taxon>Peronosporaceae</taxon>
        <taxon>Phytophthora</taxon>
    </lineage>
</organism>
<sequence length="89" mass="10026">MVFAPGIYVDPIKVAMLTSEYAAIRIRHSPFLLWSDVTILYLARSELGVAYCDDERTPEHVIAALQDIRYIELPASAEAGPSRWVHPQL</sequence>
<comment type="caution">
    <text evidence="1">The sequence shown here is derived from an EMBL/GenBank/DDBJ whole genome shotgun (WGS) entry which is preliminary data.</text>
</comment>
<evidence type="ECO:0000313" key="1">
    <source>
        <dbReference type="EMBL" id="KAK1946226.1"/>
    </source>
</evidence>
<dbReference type="AlphaFoldDB" id="A0AAD9GX53"/>
<proteinExistence type="predicted"/>
<accession>A0AAD9GX53</accession>
<reference evidence="1" key="1">
    <citation type="submission" date="2023-08" db="EMBL/GenBank/DDBJ databases">
        <title>Reference Genome Resource for the Citrus Pathogen Phytophthora citrophthora.</title>
        <authorList>
            <person name="Moller H."/>
            <person name="Coetzee B."/>
            <person name="Rose L.J."/>
            <person name="Van Niekerk J.M."/>
        </authorList>
    </citation>
    <scope>NUCLEOTIDE SEQUENCE</scope>
    <source>
        <strain evidence="1">STE-U-9442</strain>
    </source>
</reference>